<evidence type="ECO:0000256" key="1">
    <source>
        <dbReference type="SAM" id="MobiDB-lite"/>
    </source>
</evidence>
<proteinExistence type="predicted"/>
<name>A0ABU6Z7R2_9FABA</name>
<dbReference type="EMBL" id="JASCZI010271921">
    <property type="protein sequence ID" value="MED6217649.1"/>
    <property type="molecule type" value="Genomic_DNA"/>
</dbReference>
<reference evidence="2 3" key="1">
    <citation type="journal article" date="2023" name="Plants (Basel)">
        <title>Bridging the Gap: Combining Genomics and Transcriptomics Approaches to Understand Stylosanthes scabra, an Orphan Legume from the Brazilian Caatinga.</title>
        <authorList>
            <person name="Ferreira-Neto J.R.C."/>
            <person name="da Silva M.D."/>
            <person name="Binneck E."/>
            <person name="de Melo N.F."/>
            <person name="da Silva R.H."/>
            <person name="de Melo A.L.T.M."/>
            <person name="Pandolfi V."/>
            <person name="Bustamante F.O."/>
            <person name="Brasileiro-Vidal A.C."/>
            <person name="Benko-Iseppon A.M."/>
        </authorList>
    </citation>
    <scope>NUCLEOTIDE SEQUENCE [LARGE SCALE GENOMIC DNA]</scope>
    <source>
        <tissue evidence="2">Leaves</tissue>
    </source>
</reference>
<evidence type="ECO:0000313" key="3">
    <source>
        <dbReference type="Proteomes" id="UP001341840"/>
    </source>
</evidence>
<dbReference type="Proteomes" id="UP001341840">
    <property type="component" value="Unassembled WGS sequence"/>
</dbReference>
<comment type="caution">
    <text evidence="2">The sequence shown here is derived from an EMBL/GenBank/DDBJ whole genome shotgun (WGS) entry which is preliminary data.</text>
</comment>
<gene>
    <name evidence="2" type="ORF">PIB30_019599</name>
</gene>
<organism evidence="2 3">
    <name type="scientific">Stylosanthes scabra</name>
    <dbReference type="NCBI Taxonomy" id="79078"/>
    <lineage>
        <taxon>Eukaryota</taxon>
        <taxon>Viridiplantae</taxon>
        <taxon>Streptophyta</taxon>
        <taxon>Embryophyta</taxon>
        <taxon>Tracheophyta</taxon>
        <taxon>Spermatophyta</taxon>
        <taxon>Magnoliopsida</taxon>
        <taxon>eudicotyledons</taxon>
        <taxon>Gunneridae</taxon>
        <taxon>Pentapetalae</taxon>
        <taxon>rosids</taxon>
        <taxon>fabids</taxon>
        <taxon>Fabales</taxon>
        <taxon>Fabaceae</taxon>
        <taxon>Papilionoideae</taxon>
        <taxon>50 kb inversion clade</taxon>
        <taxon>dalbergioids sensu lato</taxon>
        <taxon>Dalbergieae</taxon>
        <taxon>Pterocarpus clade</taxon>
        <taxon>Stylosanthes</taxon>
    </lineage>
</organism>
<keyword evidence="3" id="KW-1185">Reference proteome</keyword>
<protein>
    <submittedName>
        <fullName evidence="2">Uncharacterized protein</fullName>
    </submittedName>
</protein>
<evidence type="ECO:0000313" key="2">
    <source>
        <dbReference type="EMBL" id="MED6217649.1"/>
    </source>
</evidence>
<feature type="compositionally biased region" description="Basic residues" evidence="1">
    <location>
        <begin position="87"/>
        <end position="97"/>
    </location>
</feature>
<sequence length="114" mass="13380">MLEETRVYIMTRWAENREFIEKWEGSVLPRIRRKIERGNGDHLGNLLNVMREAYVKCYEPVVHSLNGPDLWDKIDFHDIMSPPFRAPSHRPTKKGRRGPPEEENSSQSHLSRVG</sequence>
<feature type="region of interest" description="Disordered" evidence="1">
    <location>
        <begin position="82"/>
        <end position="114"/>
    </location>
</feature>
<feature type="compositionally biased region" description="Polar residues" evidence="1">
    <location>
        <begin position="105"/>
        <end position="114"/>
    </location>
</feature>
<accession>A0ABU6Z7R2</accession>